<keyword evidence="6" id="KW-0472">Membrane</keyword>
<dbReference type="CDD" id="cd06530">
    <property type="entry name" value="S26_SPase_I"/>
    <property type="match status" value="1"/>
</dbReference>
<dbReference type="PROSITE" id="PS00760">
    <property type="entry name" value="SPASE_I_2"/>
    <property type="match status" value="1"/>
</dbReference>
<comment type="subcellular location">
    <subcellularLocation>
        <location evidence="1">Membrane</location>
        <topology evidence="1">Single-pass membrane protein</topology>
    </subcellularLocation>
</comment>
<dbReference type="InterPro" id="IPR036286">
    <property type="entry name" value="LexA/Signal_pep-like_sf"/>
</dbReference>
<reference evidence="8" key="1">
    <citation type="submission" date="2023-03" db="EMBL/GenBank/DDBJ databases">
        <title>Mating type loci evolution in Malassezia.</title>
        <authorList>
            <person name="Coelho M.A."/>
        </authorList>
    </citation>
    <scope>NUCLEOTIDE SEQUENCE</scope>
    <source>
        <strain evidence="8">CBS 9557</strain>
    </source>
</reference>
<dbReference type="Proteomes" id="UP001213623">
    <property type="component" value="Chromosome 7"/>
</dbReference>
<organism evidence="8 9">
    <name type="scientific">Malassezia nana</name>
    <dbReference type="NCBI Taxonomy" id="180528"/>
    <lineage>
        <taxon>Eukaryota</taxon>
        <taxon>Fungi</taxon>
        <taxon>Dikarya</taxon>
        <taxon>Basidiomycota</taxon>
        <taxon>Ustilaginomycotina</taxon>
        <taxon>Malasseziomycetes</taxon>
        <taxon>Malasseziales</taxon>
        <taxon>Malasseziaceae</taxon>
        <taxon>Malassezia</taxon>
    </lineage>
</organism>
<evidence type="ECO:0000256" key="3">
    <source>
        <dbReference type="ARBA" id="ARBA00022692"/>
    </source>
</evidence>
<evidence type="ECO:0000256" key="4">
    <source>
        <dbReference type="ARBA" id="ARBA00022801"/>
    </source>
</evidence>
<keyword evidence="5" id="KW-1133">Transmembrane helix</keyword>
<evidence type="ECO:0000313" key="9">
    <source>
        <dbReference type="Proteomes" id="UP001213623"/>
    </source>
</evidence>
<protein>
    <recommendedName>
        <fullName evidence="7">Peptidase S26 domain-containing protein</fullName>
    </recommendedName>
</protein>
<feature type="domain" description="Peptidase S26" evidence="7">
    <location>
        <begin position="133"/>
        <end position="181"/>
    </location>
</feature>
<dbReference type="PANTHER" id="PTHR46041:SF2">
    <property type="entry name" value="MITOCHONDRIAL INNER MEMBRANE PROTEASE SUBUNIT 2"/>
    <property type="match status" value="1"/>
</dbReference>
<evidence type="ECO:0000256" key="1">
    <source>
        <dbReference type="ARBA" id="ARBA00004167"/>
    </source>
</evidence>
<accession>A0AAF0J3X0</accession>
<name>A0AAF0J3X0_9BASI</name>
<evidence type="ECO:0000256" key="6">
    <source>
        <dbReference type="ARBA" id="ARBA00023136"/>
    </source>
</evidence>
<dbReference type="InterPro" id="IPR019757">
    <property type="entry name" value="Pept_S26A_signal_pept_1_Lys-AS"/>
</dbReference>
<dbReference type="GO" id="GO:0006465">
    <property type="term" value="P:signal peptide processing"/>
    <property type="evidence" value="ECO:0007669"/>
    <property type="project" value="InterPro"/>
</dbReference>
<dbReference type="GO" id="GO:0004252">
    <property type="term" value="F:serine-type endopeptidase activity"/>
    <property type="evidence" value="ECO:0007669"/>
    <property type="project" value="InterPro"/>
</dbReference>
<evidence type="ECO:0000313" key="8">
    <source>
        <dbReference type="EMBL" id="WFD28611.1"/>
    </source>
</evidence>
<evidence type="ECO:0000259" key="7">
    <source>
        <dbReference type="Pfam" id="PF10502"/>
    </source>
</evidence>
<dbReference type="SUPFAM" id="SSF51306">
    <property type="entry name" value="LexA/Signal peptidase"/>
    <property type="match status" value="1"/>
</dbReference>
<dbReference type="AlphaFoldDB" id="A0AAF0J3X0"/>
<dbReference type="GO" id="GO:0042720">
    <property type="term" value="C:mitochondrial inner membrane peptidase complex"/>
    <property type="evidence" value="ECO:0007669"/>
    <property type="project" value="InterPro"/>
</dbReference>
<dbReference type="GO" id="GO:0006627">
    <property type="term" value="P:protein processing involved in protein targeting to mitochondrion"/>
    <property type="evidence" value="ECO:0007669"/>
    <property type="project" value="InterPro"/>
</dbReference>
<dbReference type="EMBL" id="CP119898">
    <property type="protein sequence ID" value="WFD28611.1"/>
    <property type="molecule type" value="Genomic_DNA"/>
</dbReference>
<keyword evidence="2" id="KW-0645">Protease</keyword>
<keyword evidence="4" id="KW-0378">Hydrolase</keyword>
<dbReference type="InterPro" id="IPR019533">
    <property type="entry name" value="Peptidase_S26"/>
</dbReference>
<dbReference type="InterPro" id="IPR037730">
    <property type="entry name" value="IMP2"/>
</dbReference>
<evidence type="ECO:0000256" key="5">
    <source>
        <dbReference type="ARBA" id="ARBA00022989"/>
    </source>
</evidence>
<proteinExistence type="predicted"/>
<sequence>MGGGLSKRDFTTIEYMMRRATKMLDDIFENPSTRRVRLSDPVLQDMQRAMHIRSYSSPAPPPGSSSPAPVSWARSVIRVLAWVPVVLFVTSHVCSIANVHGHSMSVRHITNSTQPTFNPIDPEQFGYPIERPSSDIVLLNRTVTMTRDYRRGDIVTLYCPNDPNRLITKRILALGGDTVRVWLPQGTDLAPASSSGGRADVVSLAYTNIYQKALRELASEIEDHASGAWLSITIPPQYAWVEGDASAQAPTMLSRLHPDIKSRDSREFGPVPLGLVTSRVEYILWPPKRFGRPSPRPM</sequence>
<keyword evidence="3" id="KW-0812">Transmembrane</keyword>
<dbReference type="PANTHER" id="PTHR46041">
    <property type="entry name" value="MITOCHONDRIAL INNER MEMBRANE PROTEASE SUBUNIT 2"/>
    <property type="match status" value="1"/>
</dbReference>
<keyword evidence="9" id="KW-1185">Reference proteome</keyword>
<gene>
    <name evidence="8" type="ORF">MNAN1_003624</name>
</gene>
<dbReference type="Pfam" id="PF10502">
    <property type="entry name" value="Peptidase_S26"/>
    <property type="match status" value="1"/>
</dbReference>
<evidence type="ECO:0000256" key="2">
    <source>
        <dbReference type="ARBA" id="ARBA00022670"/>
    </source>
</evidence>
<dbReference type="Gene3D" id="2.10.109.10">
    <property type="entry name" value="Umud Fragment, subunit A"/>
    <property type="match status" value="1"/>
</dbReference>